<feature type="domain" description="Uncharacterized GPI-anchored protein At5g19230-like" evidence="1">
    <location>
        <begin position="145"/>
        <end position="183"/>
    </location>
</feature>
<organism evidence="2 3">
    <name type="scientific">Artemisia annua</name>
    <name type="common">Sweet wormwood</name>
    <dbReference type="NCBI Taxonomy" id="35608"/>
    <lineage>
        <taxon>Eukaryota</taxon>
        <taxon>Viridiplantae</taxon>
        <taxon>Streptophyta</taxon>
        <taxon>Embryophyta</taxon>
        <taxon>Tracheophyta</taxon>
        <taxon>Spermatophyta</taxon>
        <taxon>Magnoliopsida</taxon>
        <taxon>eudicotyledons</taxon>
        <taxon>Gunneridae</taxon>
        <taxon>Pentapetalae</taxon>
        <taxon>asterids</taxon>
        <taxon>campanulids</taxon>
        <taxon>Asterales</taxon>
        <taxon>Asteraceae</taxon>
        <taxon>Asteroideae</taxon>
        <taxon>Anthemideae</taxon>
        <taxon>Artemisiinae</taxon>
        <taxon>Artemisia</taxon>
    </lineage>
</organism>
<dbReference type="GO" id="GO:0009570">
    <property type="term" value="C:chloroplast stroma"/>
    <property type="evidence" value="ECO:0007669"/>
    <property type="project" value="TreeGrafter"/>
</dbReference>
<name>A0A2U1KF19_ARTAN</name>
<evidence type="ECO:0000313" key="3">
    <source>
        <dbReference type="Proteomes" id="UP000245207"/>
    </source>
</evidence>
<dbReference type="GO" id="GO:0000175">
    <property type="term" value="F:3'-5'-RNA exonuclease activity"/>
    <property type="evidence" value="ECO:0007669"/>
    <property type="project" value="TreeGrafter"/>
</dbReference>
<dbReference type="InterPro" id="IPR059083">
    <property type="entry name" value="At5g19230_dom"/>
</dbReference>
<dbReference type="EMBL" id="PKPP01020126">
    <property type="protein sequence ID" value="PWA35377.1"/>
    <property type="molecule type" value="Genomic_DNA"/>
</dbReference>
<dbReference type="InterPro" id="IPR020568">
    <property type="entry name" value="Ribosomal_Su5_D2-typ_SF"/>
</dbReference>
<dbReference type="Proteomes" id="UP000245207">
    <property type="component" value="Unassembled WGS sequence"/>
</dbReference>
<dbReference type="PANTHER" id="PTHR11252:SF0">
    <property type="entry name" value="POLYRIBONUCLEOTIDE NUCLEOTIDYLTRANSFERASE 1, MITOCHONDRIAL"/>
    <property type="match status" value="1"/>
</dbReference>
<protein>
    <submittedName>
        <fullName evidence="2">Chloroplast RNA processing4</fullName>
    </submittedName>
</protein>
<dbReference type="GO" id="GO:0000965">
    <property type="term" value="P:mitochondrial RNA 3'-end processing"/>
    <property type="evidence" value="ECO:0007669"/>
    <property type="project" value="TreeGrafter"/>
</dbReference>
<evidence type="ECO:0000259" key="1">
    <source>
        <dbReference type="Pfam" id="PF25884"/>
    </source>
</evidence>
<accession>A0A2U1KF19</accession>
<dbReference type="GO" id="GO:0004654">
    <property type="term" value="F:polyribonucleotide nucleotidyltransferase activity"/>
    <property type="evidence" value="ECO:0007669"/>
    <property type="project" value="InterPro"/>
</dbReference>
<keyword evidence="3" id="KW-1185">Reference proteome</keyword>
<dbReference type="GO" id="GO:0003723">
    <property type="term" value="F:RNA binding"/>
    <property type="evidence" value="ECO:0007669"/>
    <property type="project" value="InterPro"/>
</dbReference>
<dbReference type="GO" id="GO:0005739">
    <property type="term" value="C:mitochondrion"/>
    <property type="evidence" value="ECO:0007669"/>
    <property type="project" value="TreeGrafter"/>
</dbReference>
<dbReference type="STRING" id="35608.A0A2U1KF19"/>
<evidence type="ECO:0000313" key="2">
    <source>
        <dbReference type="EMBL" id="PWA35377.1"/>
    </source>
</evidence>
<dbReference type="SUPFAM" id="SSF54211">
    <property type="entry name" value="Ribosomal protein S5 domain 2-like"/>
    <property type="match status" value="1"/>
</dbReference>
<proteinExistence type="predicted"/>
<sequence length="186" mass="20214">MKVAIKIILTHHGLRPGIFEASKIMLINVDPTLPDLQFSFPPSCVGEVGQLGAPSRREIGHGTLAERALEHVLPYEEEFPYTIHDESTITEICGGCLALQGSGVPLKSPIAGIAMGLIMDTTKFGEMEHHLFCLTSPALYFNDEEDDLLQGINGYRQSRNLAAFSKHANAGCMADEIAEALEHGKV</sequence>
<dbReference type="InterPro" id="IPR027408">
    <property type="entry name" value="PNPase/RNase_PH_dom_sf"/>
</dbReference>
<dbReference type="Pfam" id="PF25884">
    <property type="entry name" value="At5g19230"/>
    <property type="match status" value="1"/>
</dbReference>
<dbReference type="Gene3D" id="3.30.230.70">
    <property type="entry name" value="GHMP Kinase, N-terminal domain"/>
    <property type="match status" value="1"/>
</dbReference>
<gene>
    <name evidence="2" type="ORF">CTI12_AA610070</name>
</gene>
<dbReference type="GO" id="GO:0005829">
    <property type="term" value="C:cytosol"/>
    <property type="evidence" value="ECO:0007669"/>
    <property type="project" value="TreeGrafter"/>
</dbReference>
<dbReference type="InterPro" id="IPR012162">
    <property type="entry name" value="PNPase"/>
</dbReference>
<dbReference type="AlphaFoldDB" id="A0A2U1KF19"/>
<comment type="caution">
    <text evidence="2">The sequence shown here is derived from an EMBL/GenBank/DDBJ whole genome shotgun (WGS) entry which is preliminary data.</text>
</comment>
<dbReference type="GO" id="GO:0000958">
    <property type="term" value="P:mitochondrial mRNA catabolic process"/>
    <property type="evidence" value="ECO:0007669"/>
    <property type="project" value="TreeGrafter"/>
</dbReference>
<dbReference type="OrthoDB" id="1712416at2759"/>
<reference evidence="2 3" key="1">
    <citation type="journal article" date="2018" name="Mol. Plant">
        <title>The genome of Artemisia annua provides insight into the evolution of Asteraceae family and artemisinin biosynthesis.</title>
        <authorList>
            <person name="Shen Q."/>
            <person name="Zhang L."/>
            <person name="Liao Z."/>
            <person name="Wang S."/>
            <person name="Yan T."/>
            <person name="Shi P."/>
            <person name="Liu M."/>
            <person name="Fu X."/>
            <person name="Pan Q."/>
            <person name="Wang Y."/>
            <person name="Lv Z."/>
            <person name="Lu X."/>
            <person name="Zhang F."/>
            <person name="Jiang W."/>
            <person name="Ma Y."/>
            <person name="Chen M."/>
            <person name="Hao X."/>
            <person name="Li L."/>
            <person name="Tang Y."/>
            <person name="Lv G."/>
            <person name="Zhou Y."/>
            <person name="Sun X."/>
            <person name="Brodelius P.E."/>
            <person name="Rose J.K.C."/>
            <person name="Tang K."/>
        </authorList>
    </citation>
    <scope>NUCLEOTIDE SEQUENCE [LARGE SCALE GENOMIC DNA]</scope>
    <source>
        <strain evidence="3">cv. Huhao1</strain>
        <tissue evidence="2">Leaf</tissue>
    </source>
</reference>
<dbReference type="PANTHER" id="PTHR11252">
    <property type="entry name" value="POLYRIBONUCLEOTIDE NUCLEOTIDYLTRANSFERASE"/>
    <property type="match status" value="1"/>
</dbReference>